<keyword evidence="19" id="KW-1185">Reference proteome</keyword>
<dbReference type="OrthoDB" id="1100386at2759"/>
<keyword evidence="5" id="KW-0732">Signal</keyword>
<gene>
    <name evidence="18" type="primary">Cirl</name>
    <name evidence="18" type="ORF">NPIL_40291</name>
</gene>
<evidence type="ECO:0000256" key="13">
    <source>
        <dbReference type="SAM" id="MobiDB-lite"/>
    </source>
</evidence>
<dbReference type="InterPro" id="IPR017981">
    <property type="entry name" value="GPCR_2-like_7TM"/>
</dbReference>
<dbReference type="InterPro" id="IPR057244">
    <property type="entry name" value="GAIN_B"/>
</dbReference>
<keyword evidence="9 14" id="KW-0472">Membrane</keyword>
<feature type="compositionally biased region" description="Low complexity" evidence="13">
    <location>
        <begin position="228"/>
        <end position="245"/>
    </location>
</feature>
<evidence type="ECO:0000256" key="1">
    <source>
        <dbReference type="ARBA" id="ARBA00004651"/>
    </source>
</evidence>
<dbReference type="SMART" id="SM00303">
    <property type="entry name" value="GPS"/>
    <property type="match status" value="1"/>
</dbReference>
<dbReference type="AlphaFoldDB" id="A0A8X6Q1C9"/>
<evidence type="ECO:0000256" key="7">
    <source>
        <dbReference type="ARBA" id="ARBA00022989"/>
    </source>
</evidence>
<keyword evidence="8" id="KW-0297">G-protein coupled receptor</keyword>
<evidence type="ECO:0000256" key="14">
    <source>
        <dbReference type="SAM" id="Phobius"/>
    </source>
</evidence>
<feature type="compositionally biased region" description="Low complexity" evidence="13">
    <location>
        <begin position="195"/>
        <end position="216"/>
    </location>
</feature>
<feature type="domain" description="G-protein coupled receptors family 2 profile 2" evidence="17">
    <location>
        <begin position="621"/>
        <end position="866"/>
    </location>
</feature>
<keyword evidence="3" id="KW-1003">Cell membrane</keyword>
<organism evidence="18 19">
    <name type="scientific">Nephila pilipes</name>
    <name type="common">Giant wood spider</name>
    <name type="synonym">Nephila maculata</name>
    <dbReference type="NCBI Taxonomy" id="299642"/>
    <lineage>
        <taxon>Eukaryota</taxon>
        <taxon>Metazoa</taxon>
        <taxon>Ecdysozoa</taxon>
        <taxon>Arthropoda</taxon>
        <taxon>Chelicerata</taxon>
        <taxon>Arachnida</taxon>
        <taxon>Araneae</taxon>
        <taxon>Araneomorphae</taxon>
        <taxon>Entelegynae</taxon>
        <taxon>Araneoidea</taxon>
        <taxon>Nephilidae</taxon>
        <taxon>Nephila</taxon>
    </lineage>
</organism>
<evidence type="ECO:0000256" key="11">
    <source>
        <dbReference type="ARBA" id="ARBA00023170"/>
    </source>
</evidence>
<evidence type="ECO:0000259" key="16">
    <source>
        <dbReference type="PROSITE" id="PS50228"/>
    </source>
</evidence>
<dbReference type="FunFam" id="2.60.120.740:FF:000001">
    <property type="entry name" value="Adhesion G protein-coupled receptor L2"/>
    <property type="match status" value="1"/>
</dbReference>
<dbReference type="Gene3D" id="1.25.40.610">
    <property type="match status" value="1"/>
</dbReference>
<keyword evidence="6" id="KW-0430">Lectin</keyword>
<dbReference type="InterPro" id="IPR043159">
    <property type="entry name" value="Lectin_gal-bd_sf"/>
</dbReference>
<feature type="region of interest" description="Disordered" evidence="13">
    <location>
        <begin position="179"/>
        <end position="254"/>
    </location>
</feature>
<dbReference type="GO" id="GO:0004930">
    <property type="term" value="F:G protein-coupled receptor activity"/>
    <property type="evidence" value="ECO:0007669"/>
    <property type="project" value="UniProtKB-KW"/>
</dbReference>
<dbReference type="GO" id="GO:0007166">
    <property type="term" value="P:cell surface receptor signaling pathway"/>
    <property type="evidence" value="ECO:0007669"/>
    <property type="project" value="InterPro"/>
</dbReference>
<dbReference type="InterPro" id="IPR001879">
    <property type="entry name" value="GPCR_2_extracellular_dom"/>
</dbReference>
<dbReference type="SMART" id="SM00008">
    <property type="entry name" value="HormR"/>
    <property type="match status" value="1"/>
</dbReference>
<feature type="transmembrane region" description="Helical" evidence="14">
    <location>
        <begin position="725"/>
        <end position="745"/>
    </location>
</feature>
<evidence type="ECO:0000259" key="15">
    <source>
        <dbReference type="PROSITE" id="PS50221"/>
    </source>
</evidence>
<evidence type="ECO:0000256" key="10">
    <source>
        <dbReference type="ARBA" id="ARBA00023157"/>
    </source>
</evidence>
<evidence type="ECO:0000256" key="6">
    <source>
        <dbReference type="ARBA" id="ARBA00022734"/>
    </source>
</evidence>
<feature type="region of interest" description="Disordered" evidence="13">
    <location>
        <begin position="1060"/>
        <end position="1093"/>
    </location>
</feature>
<dbReference type="Gene3D" id="4.10.1240.10">
    <property type="entry name" value="GPCR, family 2, extracellular hormone receptor domain"/>
    <property type="match status" value="1"/>
</dbReference>
<dbReference type="Proteomes" id="UP000887013">
    <property type="component" value="Unassembled WGS sequence"/>
</dbReference>
<dbReference type="EMBL" id="BMAW01121985">
    <property type="protein sequence ID" value="GFT96785.1"/>
    <property type="molecule type" value="Genomic_DNA"/>
</dbReference>
<dbReference type="InterPro" id="IPR046338">
    <property type="entry name" value="GAIN_dom_sf"/>
</dbReference>
<sequence>MSFVLQMIMDWVIRIVYVLIVTHLVLATGARRGGVPASSLGLKPPSLDRHQSKTTYSCEGNELHVGCEEGKVIRLIRANYGRFSISMCNDNGHVDWSVNCMSYRSYIIMQERCHQKPSCGIGVSSGIFGDPCPGTLKYLEVQYQCVSPSFFTSTTRKSTILANSSSPTDLDMVPDTTVGTVLETSGDPDATVPVTSPSSNSSSSSSTTTTTSTTTTQRYSQESVSLVTSTARAITESSTTARTTTVQSIPPNHCPPVQMNDIQWNWTKAGTQAIHRCPGGATGLARWQCANDPVRWLTPYPDLRECRSGWVINLKKRIESGESINNIATELSLMTYIKPLYADDLKDIAEVIQQTLSRAINGMENFHDLWHRYHVLRELLQSLVETISNLLKQGQSAWNDLTSSDRRRVASSLLDGLEESAMLLAHSSGKEDSFTLAEANILLSVQVLSARTQTPVQFPVYDDFRGEASETAWIRMEDTLVLPPQTLLDISKHGLAKVVFVVYSGVGELLKPEPGFTLRSSKGNSSWRINSKVIAASIGKPGMTKLSQPVIITFRHLEEENMTNPMCVFWDFDIREWSNVGCWVQASNTTHTSCACNHLTNFAVIMEVADVKEIPAPQYVLHVAITVGCGICIVCLLVTIIPILLLRSLTGDSVTVHRNMFMCLLFTQIVILAGIEQTWAPILCAILAAVLDYLLLATICWAFLECFQLYVELADISQPQKSRWVWYYVLAYSVPAFIVSIAAVVDSKSYGTDRLCWLRSDNYFIFSFIGPAVGIYFGGMVFLCVAACILYHHSGLTTTIKGKEEAKLTKLKSHIRRAVLLMCILGMTWTTGLLYFHQETIGLAYAFTILNSCQGIFIVFVYCITDEKIQPELERLGECSLLGSLQRSKGNLPPPGALTPGSPGQHSEVCQEVESPIKQGNCSVNLTSTTLGPLYTTSTNNPIQENHTAEIPKVQQEFYGPLQKGAEIYNQNNGPAVNHQESPCKVWLPYEWQRRVDRQYLGTGDLYGPFSEHIYESVDGDYGYSGHPRSLGGEYCYRSDVSQHSSSSYGYDQRPLLILPRHPGHSEYGTGRRHSPDKHRRRHRNHRRSVDDTKADNISTVVVEQDQINNEPERNDQQNGEHEWNLPDLLRCPVDNTVVMAVLDGEKVVSRVQPECPHYNLSTYC</sequence>
<dbReference type="Pfam" id="PF01825">
    <property type="entry name" value="GPS"/>
    <property type="match status" value="1"/>
</dbReference>
<evidence type="ECO:0000313" key="19">
    <source>
        <dbReference type="Proteomes" id="UP000887013"/>
    </source>
</evidence>
<feature type="transmembrane region" description="Helical" evidence="14">
    <location>
        <begin position="843"/>
        <end position="865"/>
    </location>
</feature>
<evidence type="ECO:0000256" key="8">
    <source>
        <dbReference type="ARBA" id="ARBA00023040"/>
    </source>
</evidence>
<protein>
    <submittedName>
        <fullName evidence="18">Latrophilin Cirl</fullName>
    </submittedName>
</protein>
<name>A0A8X6Q1C9_NEPPI</name>
<comment type="similarity">
    <text evidence="2">Belongs to the G-protein coupled receptor 2 family. LN-TM7 subfamily.</text>
</comment>
<evidence type="ECO:0000256" key="2">
    <source>
        <dbReference type="ARBA" id="ARBA00010933"/>
    </source>
</evidence>
<dbReference type="Pfam" id="PF16489">
    <property type="entry name" value="GAIN"/>
    <property type="match status" value="1"/>
</dbReference>
<feature type="compositionally biased region" description="Basic residues" evidence="13">
    <location>
        <begin position="1071"/>
        <end position="1087"/>
    </location>
</feature>
<evidence type="ECO:0000256" key="5">
    <source>
        <dbReference type="ARBA" id="ARBA00022729"/>
    </source>
</evidence>
<dbReference type="Gene3D" id="2.60.220.50">
    <property type="match status" value="1"/>
</dbReference>
<dbReference type="PROSITE" id="PS50261">
    <property type="entry name" value="G_PROTEIN_RECEP_F2_4"/>
    <property type="match status" value="1"/>
</dbReference>
<dbReference type="CDD" id="cd22830">
    <property type="entry name" value="Gal_Rha_Lectin_dCirl"/>
    <property type="match status" value="1"/>
</dbReference>
<dbReference type="Pfam" id="PF00002">
    <property type="entry name" value="7tm_2"/>
    <property type="match status" value="1"/>
</dbReference>
<keyword evidence="4 14" id="KW-0812">Transmembrane</keyword>
<comment type="subcellular location">
    <subcellularLocation>
        <location evidence="1">Cell membrane</location>
        <topology evidence="1">Multi-pass membrane protein</topology>
    </subcellularLocation>
</comment>
<reference evidence="18" key="1">
    <citation type="submission" date="2020-08" db="EMBL/GenBank/DDBJ databases">
        <title>Multicomponent nature underlies the extraordinary mechanical properties of spider dragline silk.</title>
        <authorList>
            <person name="Kono N."/>
            <person name="Nakamura H."/>
            <person name="Mori M."/>
            <person name="Yoshida Y."/>
            <person name="Ohtoshi R."/>
            <person name="Malay A.D."/>
            <person name="Moran D.A.P."/>
            <person name="Tomita M."/>
            <person name="Numata K."/>
            <person name="Arakawa K."/>
        </authorList>
    </citation>
    <scope>NUCLEOTIDE SEQUENCE</scope>
</reference>
<dbReference type="InterPro" id="IPR000203">
    <property type="entry name" value="GPS"/>
</dbReference>
<keyword evidence="12" id="KW-0807">Transducer</keyword>
<keyword evidence="11" id="KW-0675">Receptor</keyword>
<dbReference type="InterPro" id="IPR000832">
    <property type="entry name" value="GPCR_2_secretin-like"/>
</dbReference>
<feature type="domain" description="SUEL-type lectin" evidence="16">
    <location>
        <begin position="57"/>
        <end position="146"/>
    </location>
</feature>
<dbReference type="PANTHER" id="PTHR12011:SF347">
    <property type="entry name" value="FI21270P1-RELATED"/>
    <property type="match status" value="1"/>
</dbReference>
<dbReference type="InterPro" id="IPR036445">
    <property type="entry name" value="GPCR_2_extracell_dom_sf"/>
</dbReference>
<dbReference type="GO" id="GO:0030246">
    <property type="term" value="F:carbohydrate binding"/>
    <property type="evidence" value="ECO:0007669"/>
    <property type="project" value="UniProtKB-KW"/>
</dbReference>
<evidence type="ECO:0000259" key="17">
    <source>
        <dbReference type="PROSITE" id="PS50261"/>
    </source>
</evidence>
<evidence type="ECO:0000313" key="18">
    <source>
        <dbReference type="EMBL" id="GFT96785.1"/>
    </source>
</evidence>
<evidence type="ECO:0000256" key="3">
    <source>
        <dbReference type="ARBA" id="ARBA00022475"/>
    </source>
</evidence>
<comment type="caution">
    <text evidence="18">The sequence shown here is derived from an EMBL/GenBank/DDBJ whole genome shotgun (WGS) entry which is preliminary data.</text>
</comment>
<evidence type="ECO:0000256" key="4">
    <source>
        <dbReference type="ARBA" id="ARBA00022692"/>
    </source>
</evidence>
<dbReference type="PANTHER" id="PTHR12011">
    <property type="entry name" value="ADHESION G-PROTEIN COUPLED RECEPTOR"/>
    <property type="match status" value="1"/>
</dbReference>
<dbReference type="Gene3D" id="1.20.1070.10">
    <property type="entry name" value="Rhodopsin 7-helix transmembrane proteins"/>
    <property type="match status" value="1"/>
</dbReference>
<keyword evidence="10" id="KW-1015">Disulfide bond</keyword>
<feature type="domain" description="GAIN-B" evidence="15">
    <location>
        <begin position="432"/>
        <end position="612"/>
    </location>
</feature>
<feature type="transmembrane region" description="Helical" evidence="14">
    <location>
        <begin position="619"/>
        <end position="644"/>
    </location>
</feature>
<dbReference type="PRINTS" id="PR00249">
    <property type="entry name" value="GPCRSECRETIN"/>
</dbReference>
<feature type="transmembrane region" description="Helical" evidence="14">
    <location>
        <begin position="818"/>
        <end position="837"/>
    </location>
</feature>
<accession>A0A8X6Q1C9</accession>
<evidence type="ECO:0000256" key="12">
    <source>
        <dbReference type="ARBA" id="ARBA00023224"/>
    </source>
</evidence>
<dbReference type="Gene3D" id="2.60.120.740">
    <property type="match status" value="1"/>
</dbReference>
<evidence type="ECO:0000256" key="9">
    <source>
        <dbReference type="ARBA" id="ARBA00023136"/>
    </source>
</evidence>
<dbReference type="Pfam" id="PF02140">
    <property type="entry name" value="SUEL_Lectin"/>
    <property type="match status" value="1"/>
</dbReference>
<dbReference type="GO" id="GO:0005886">
    <property type="term" value="C:plasma membrane"/>
    <property type="evidence" value="ECO:0007669"/>
    <property type="project" value="UniProtKB-SubCell"/>
</dbReference>
<proteinExistence type="inferred from homology"/>
<feature type="compositionally biased region" description="Polar residues" evidence="13">
    <location>
        <begin position="217"/>
        <end position="227"/>
    </location>
</feature>
<feature type="transmembrane region" description="Helical" evidence="14">
    <location>
        <begin position="765"/>
        <end position="791"/>
    </location>
</feature>
<feature type="transmembrane region" description="Helical" evidence="14">
    <location>
        <begin position="679"/>
        <end position="704"/>
    </location>
</feature>
<dbReference type="InterPro" id="IPR032471">
    <property type="entry name" value="AGRL2-4_GAIN_subdom_A"/>
</dbReference>
<dbReference type="InterPro" id="IPR000922">
    <property type="entry name" value="Lectin_gal-bd_dom"/>
</dbReference>
<dbReference type="PROSITE" id="PS50221">
    <property type="entry name" value="GAIN_B"/>
    <property type="match status" value="1"/>
</dbReference>
<keyword evidence="7 14" id="KW-1133">Transmembrane helix</keyword>
<feature type="transmembrane region" description="Helical" evidence="14">
    <location>
        <begin position="656"/>
        <end position="673"/>
    </location>
</feature>
<dbReference type="PROSITE" id="PS50228">
    <property type="entry name" value="SUEL_LECTIN"/>
    <property type="match status" value="1"/>
</dbReference>